<dbReference type="GO" id="GO:0005576">
    <property type="term" value="C:extracellular region"/>
    <property type="evidence" value="ECO:0007669"/>
    <property type="project" value="UniProtKB-SubCell"/>
</dbReference>
<dbReference type="SUPFAM" id="SSF51120">
    <property type="entry name" value="beta-Roll"/>
    <property type="match status" value="3"/>
</dbReference>
<feature type="domain" description="DUF642" evidence="3">
    <location>
        <begin position="588"/>
        <end position="737"/>
    </location>
</feature>
<organism evidence="4 5">
    <name type="scientific">Falsiroseomonas stagni DSM 19981</name>
    <dbReference type="NCBI Taxonomy" id="1123062"/>
    <lineage>
        <taxon>Bacteria</taxon>
        <taxon>Pseudomonadati</taxon>
        <taxon>Pseudomonadota</taxon>
        <taxon>Alphaproteobacteria</taxon>
        <taxon>Acetobacterales</taxon>
        <taxon>Roseomonadaceae</taxon>
        <taxon>Falsiroseomonas</taxon>
    </lineage>
</organism>
<evidence type="ECO:0000313" key="4">
    <source>
        <dbReference type="EMBL" id="SFK89621.1"/>
    </source>
</evidence>
<accession>A0A1I4DCG7</accession>
<comment type="subcellular location">
    <subcellularLocation>
        <location evidence="1">Secreted</location>
    </subcellularLocation>
</comment>
<dbReference type="SUPFAM" id="SSF49785">
    <property type="entry name" value="Galactose-binding domain-like"/>
    <property type="match status" value="1"/>
</dbReference>
<dbReference type="Pfam" id="PF17963">
    <property type="entry name" value="Big_9"/>
    <property type="match status" value="1"/>
</dbReference>
<dbReference type="EMBL" id="FOSQ01000010">
    <property type="protein sequence ID" value="SFK89621.1"/>
    <property type="molecule type" value="Genomic_DNA"/>
</dbReference>
<dbReference type="Proteomes" id="UP000199473">
    <property type="component" value="Unassembled WGS sequence"/>
</dbReference>
<dbReference type="Gene3D" id="2.150.10.10">
    <property type="entry name" value="Serralysin-like metalloprotease, C-terminal"/>
    <property type="match status" value="4"/>
</dbReference>
<evidence type="ECO:0000256" key="1">
    <source>
        <dbReference type="ARBA" id="ARBA00004613"/>
    </source>
</evidence>
<evidence type="ECO:0000259" key="3">
    <source>
        <dbReference type="Pfam" id="PF04862"/>
    </source>
</evidence>
<evidence type="ECO:0000313" key="5">
    <source>
        <dbReference type="Proteomes" id="UP000199473"/>
    </source>
</evidence>
<dbReference type="GO" id="GO:0005509">
    <property type="term" value="F:calcium ion binding"/>
    <property type="evidence" value="ECO:0007669"/>
    <property type="project" value="InterPro"/>
</dbReference>
<dbReference type="PANTHER" id="PTHR38340">
    <property type="entry name" value="S-LAYER PROTEIN"/>
    <property type="match status" value="1"/>
</dbReference>
<dbReference type="PROSITE" id="PS00330">
    <property type="entry name" value="HEMOLYSIN_CALCIUM"/>
    <property type="match status" value="1"/>
</dbReference>
<dbReference type="OrthoDB" id="7233532at2"/>
<gene>
    <name evidence="4" type="ORF">SAMN02745775_1104</name>
</gene>
<dbReference type="PANTHER" id="PTHR38340:SF1">
    <property type="entry name" value="S-LAYER PROTEIN"/>
    <property type="match status" value="1"/>
</dbReference>
<dbReference type="InterPro" id="IPR001343">
    <property type="entry name" value="Hemolysn_Ca-bd"/>
</dbReference>
<dbReference type="Pfam" id="PF04862">
    <property type="entry name" value="DUF642"/>
    <property type="match status" value="1"/>
</dbReference>
<dbReference type="Gene3D" id="2.60.120.260">
    <property type="entry name" value="Galactose-binding domain-like"/>
    <property type="match status" value="1"/>
</dbReference>
<reference evidence="4 5" key="1">
    <citation type="submission" date="2016-10" db="EMBL/GenBank/DDBJ databases">
        <authorList>
            <person name="de Groot N.N."/>
        </authorList>
    </citation>
    <scope>NUCLEOTIDE SEQUENCE [LARGE SCALE GENOMIC DNA]</scope>
    <source>
        <strain evidence="4 5">DSM 19981</strain>
    </source>
</reference>
<dbReference type="RefSeq" id="WP_092961910.1">
    <property type="nucleotide sequence ID" value="NZ_FOSQ01000010.1"/>
</dbReference>
<dbReference type="InterPro" id="IPR008979">
    <property type="entry name" value="Galactose-bd-like_sf"/>
</dbReference>
<dbReference type="InterPro" id="IPR011049">
    <property type="entry name" value="Serralysin-like_metalloprot_C"/>
</dbReference>
<dbReference type="STRING" id="1123062.SAMN02745775_1104"/>
<evidence type="ECO:0000256" key="2">
    <source>
        <dbReference type="ARBA" id="ARBA00022525"/>
    </source>
</evidence>
<dbReference type="NCBIfam" id="TIGR01965">
    <property type="entry name" value="VCBS_repeat"/>
    <property type="match status" value="2"/>
</dbReference>
<keyword evidence="2" id="KW-0964">Secreted</keyword>
<dbReference type="Gene3D" id="2.60.40.10">
    <property type="entry name" value="Immunoglobulins"/>
    <property type="match status" value="1"/>
</dbReference>
<dbReference type="Pfam" id="PF00353">
    <property type="entry name" value="HemolysinCabind"/>
    <property type="match status" value="5"/>
</dbReference>
<sequence length="741" mass="75486">MPRTIIRTATNQADWLHLQNASDAIEVLTGAGDDGVFGSAFADLIRGGDGNDLLWGEAGADTLTGDAGNDQLWAGAGADSLDGGAGNDLMWGGAGDDTMNLGEGNDTAWGEDGADRFVTGGGNDSVWGGQGNDSVDGGAGDDALYGDAGDDTILAGEGRNTVVGGEGHDRITAGAGDDSIVGDAGNDTVAAGHGHNTVWAGQGADSITSGTGNDTIGADDGNDTVLAGAGNDVVWANGGNDHVDLDAGNDLASGDMGADTILAGAGNDTVYGGEGDDLIAAGTGADQVFADGGNDRVVMDVAGARGDVYDGGSGVDTLVFSLTRADWMGASFQGDLARFLSHSASTPWADFRFATQSLTVRSFEAAAVTVDGVALTAADDSVVAVADRFTVSEDAASVAGNVTANDSVADLVAAVRLVTAASGGSLVLGADGAFSWTGGDAFQALRAGQSAEATFSYRVTDADGDTGMAVATITILGANDAATIGGETEGTIRAGAAEKVGGRLSITDLDAGEAVFGDAKGLEGRYGHFDFDAKSGDWTYVLDMPADKLREIAKGEALVETLVVVSADGGTSQEVTVTIEGAREKGANLLVNGSFEEPAIKDGAWSPVKDVEGWSNNGGAIEVWAGYGGMKASDGRQHIEIDYDRAVDRISQEIDVEAGEKYVLTFDARARTDKPATEGFVVAWNEEKLAFIQPTTKEWTSYEFIVEGRKGMDILAFVEDASGNDSYGGLLDNVALRDAVW</sequence>
<dbReference type="InterPro" id="IPR010221">
    <property type="entry name" value="VCBS_dom"/>
</dbReference>
<name>A0A1I4DCG7_9PROT</name>
<protein>
    <submittedName>
        <fullName evidence="4">VCBS repeat-containing protein</fullName>
    </submittedName>
</protein>
<dbReference type="AlphaFoldDB" id="A0A1I4DCG7"/>
<keyword evidence="5" id="KW-1185">Reference proteome</keyword>
<dbReference type="InterPro" id="IPR050557">
    <property type="entry name" value="RTX_toxin/Mannuronan_C5-epim"/>
</dbReference>
<dbReference type="InterPro" id="IPR006946">
    <property type="entry name" value="DGR2-like_dom"/>
</dbReference>
<proteinExistence type="predicted"/>
<dbReference type="InterPro" id="IPR018511">
    <property type="entry name" value="Hemolysin-typ_Ca-bd_CS"/>
</dbReference>
<dbReference type="PRINTS" id="PR00313">
    <property type="entry name" value="CABNDNGRPT"/>
</dbReference>
<dbReference type="InterPro" id="IPR013783">
    <property type="entry name" value="Ig-like_fold"/>
</dbReference>